<sequence length="150" mass="17933">MVIFDTEEYIDSLISVLQEGREVPLLVVGHSMEPFLVHERDTVLLSPVSRMLRKGDIALFKRNNGQYILHRIYKIKDNVVYFVGDNQNLCDVEGPIKIEQICAMVYSAKRHGMEIHETDFIWRFFQREWLWTIRWRPYMKKLLALAYRNK</sequence>
<dbReference type="InterPro" id="IPR036286">
    <property type="entry name" value="LexA/Signal_pep-like_sf"/>
</dbReference>
<dbReference type="CDD" id="cd06462">
    <property type="entry name" value="Peptidase_S24_S26"/>
    <property type="match status" value="1"/>
</dbReference>
<gene>
    <name evidence="2" type="ORF">H9734_05025</name>
</gene>
<evidence type="ECO:0000313" key="3">
    <source>
        <dbReference type="Proteomes" id="UP000886890"/>
    </source>
</evidence>
<comment type="caution">
    <text evidence="2">The sequence shown here is derived from an EMBL/GenBank/DDBJ whole genome shotgun (WGS) entry which is preliminary data.</text>
</comment>
<reference evidence="2" key="2">
    <citation type="submission" date="2021-04" db="EMBL/GenBank/DDBJ databases">
        <authorList>
            <person name="Gilroy R."/>
        </authorList>
    </citation>
    <scope>NUCLEOTIDE SEQUENCE</scope>
    <source>
        <strain evidence="2">CHK183-1962</strain>
    </source>
</reference>
<dbReference type="EMBL" id="DXEK01000082">
    <property type="protein sequence ID" value="HIX76945.1"/>
    <property type="molecule type" value="Genomic_DNA"/>
</dbReference>
<evidence type="ECO:0000313" key="2">
    <source>
        <dbReference type="EMBL" id="HIX76945.1"/>
    </source>
</evidence>
<evidence type="ECO:0000259" key="1">
    <source>
        <dbReference type="Pfam" id="PF00717"/>
    </source>
</evidence>
<dbReference type="InterPro" id="IPR015927">
    <property type="entry name" value="Peptidase_S24_S26A/B/C"/>
</dbReference>
<dbReference type="Pfam" id="PF00717">
    <property type="entry name" value="Peptidase_S24"/>
    <property type="match status" value="1"/>
</dbReference>
<dbReference type="Proteomes" id="UP000886890">
    <property type="component" value="Unassembled WGS sequence"/>
</dbReference>
<feature type="domain" description="Peptidase S24/S26A/S26B/S26C" evidence="1">
    <location>
        <begin position="7"/>
        <end position="93"/>
    </location>
</feature>
<reference evidence="2" key="1">
    <citation type="journal article" date="2021" name="PeerJ">
        <title>Extensive microbial diversity within the chicken gut microbiome revealed by metagenomics and culture.</title>
        <authorList>
            <person name="Gilroy R."/>
            <person name="Ravi A."/>
            <person name="Getino M."/>
            <person name="Pursley I."/>
            <person name="Horton D.L."/>
            <person name="Alikhan N.F."/>
            <person name="Baker D."/>
            <person name="Gharbi K."/>
            <person name="Hall N."/>
            <person name="Watson M."/>
            <person name="Adriaenssens E.M."/>
            <person name="Foster-Nyarko E."/>
            <person name="Jarju S."/>
            <person name="Secka A."/>
            <person name="Antonio M."/>
            <person name="Oren A."/>
            <person name="Chaudhuri R.R."/>
            <person name="La Ragione R."/>
            <person name="Hildebrand F."/>
            <person name="Pallen M.J."/>
        </authorList>
    </citation>
    <scope>NUCLEOTIDE SEQUENCE</scope>
    <source>
        <strain evidence="2">CHK183-1962</strain>
    </source>
</reference>
<organism evidence="2 3">
    <name type="scientific">Candidatus Fusicatenibacter merdavium</name>
    <dbReference type="NCBI Taxonomy" id="2838600"/>
    <lineage>
        <taxon>Bacteria</taxon>
        <taxon>Bacillati</taxon>
        <taxon>Bacillota</taxon>
        <taxon>Clostridia</taxon>
        <taxon>Lachnospirales</taxon>
        <taxon>Lachnospiraceae</taxon>
        <taxon>Fusicatenibacter</taxon>
    </lineage>
</organism>
<name>A0A9D2BHN4_9FIRM</name>
<accession>A0A9D2BHN4</accession>
<dbReference type="AlphaFoldDB" id="A0A9D2BHN4"/>
<proteinExistence type="predicted"/>
<dbReference type="Gene3D" id="2.10.109.10">
    <property type="entry name" value="Umud Fragment, subunit A"/>
    <property type="match status" value="1"/>
</dbReference>
<protein>
    <submittedName>
        <fullName evidence="2">S24/S26 family peptidase</fullName>
    </submittedName>
</protein>
<dbReference type="SUPFAM" id="SSF51306">
    <property type="entry name" value="LexA/Signal peptidase"/>
    <property type="match status" value="1"/>
</dbReference>